<evidence type="ECO:0000256" key="4">
    <source>
        <dbReference type="ARBA" id="ARBA00022692"/>
    </source>
</evidence>
<evidence type="ECO:0000313" key="12">
    <source>
        <dbReference type="Proteomes" id="UP001149140"/>
    </source>
</evidence>
<keyword evidence="2 9" id="KW-0813">Transport</keyword>
<reference evidence="11" key="1">
    <citation type="submission" date="2022-10" db="EMBL/GenBank/DDBJ databases">
        <title>The WGS of Solirubrobacter ginsenosidimutans DSM 21036.</title>
        <authorList>
            <person name="Jiang Z."/>
        </authorList>
    </citation>
    <scope>NUCLEOTIDE SEQUENCE</scope>
    <source>
        <strain evidence="11">DSM 21036</strain>
    </source>
</reference>
<evidence type="ECO:0000256" key="1">
    <source>
        <dbReference type="ARBA" id="ARBA00004162"/>
    </source>
</evidence>
<evidence type="ECO:0000256" key="7">
    <source>
        <dbReference type="ARBA" id="ARBA00023010"/>
    </source>
</evidence>
<accession>A0A9X3MZ53</accession>
<feature type="region of interest" description="Disordered" evidence="10">
    <location>
        <begin position="46"/>
        <end position="68"/>
    </location>
</feature>
<comment type="function">
    <text evidence="9">Part of the twin-arginine translocation (Tat) system that transports large folded proteins containing a characteristic twin-arginine motif in their signal peptide across membranes. TatA could form the protein-conducting channel of the Tat system.</text>
</comment>
<evidence type="ECO:0000256" key="8">
    <source>
        <dbReference type="ARBA" id="ARBA00023136"/>
    </source>
</evidence>
<dbReference type="GO" id="GO:0043953">
    <property type="term" value="P:protein transport by the Tat complex"/>
    <property type="evidence" value="ECO:0007669"/>
    <property type="project" value="UniProtKB-UniRule"/>
</dbReference>
<comment type="caution">
    <text evidence="11">The sequence shown here is derived from an EMBL/GenBank/DDBJ whole genome shotgun (WGS) entry which is preliminary data.</text>
</comment>
<keyword evidence="7 9" id="KW-0811">Translocation</keyword>
<dbReference type="PRINTS" id="PR01506">
    <property type="entry name" value="TATBPROTEIN"/>
</dbReference>
<name>A0A9X3MZ53_9ACTN</name>
<evidence type="ECO:0000256" key="3">
    <source>
        <dbReference type="ARBA" id="ARBA00022475"/>
    </source>
</evidence>
<organism evidence="11 12">
    <name type="scientific">Solirubrobacter ginsenosidimutans</name>
    <dbReference type="NCBI Taxonomy" id="490573"/>
    <lineage>
        <taxon>Bacteria</taxon>
        <taxon>Bacillati</taxon>
        <taxon>Actinomycetota</taxon>
        <taxon>Thermoleophilia</taxon>
        <taxon>Solirubrobacterales</taxon>
        <taxon>Solirubrobacteraceae</taxon>
        <taxon>Solirubrobacter</taxon>
    </lineage>
</organism>
<dbReference type="PANTHER" id="PTHR42982">
    <property type="entry name" value="SEC-INDEPENDENT PROTEIN TRANSLOCASE PROTEIN TATA"/>
    <property type="match status" value="1"/>
</dbReference>
<dbReference type="GO" id="GO:0033281">
    <property type="term" value="C:TAT protein transport complex"/>
    <property type="evidence" value="ECO:0007669"/>
    <property type="project" value="UniProtKB-UniRule"/>
</dbReference>
<keyword evidence="5 9" id="KW-0653">Protein transport</keyword>
<evidence type="ECO:0000256" key="5">
    <source>
        <dbReference type="ARBA" id="ARBA00022927"/>
    </source>
</evidence>
<comment type="subunit">
    <text evidence="9">The Tat system comprises two distinct complexes: a TatABC complex, containing multiple copies of TatA, TatB and TatC subunits, and a separate TatA complex, containing only TatA subunits. Substrates initially bind to the TatABC complex, which probably triggers association of the separate TatA complex to form the active translocon.</text>
</comment>
<dbReference type="InterPro" id="IPR006312">
    <property type="entry name" value="TatA/E"/>
</dbReference>
<proteinExistence type="inferred from homology"/>
<dbReference type="Pfam" id="PF02416">
    <property type="entry name" value="TatA_B_E"/>
    <property type="match status" value="1"/>
</dbReference>
<evidence type="ECO:0000256" key="9">
    <source>
        <dbReference type="HAMAP-Rule" id="MF_00236"/>
    </source>
</evidence>
<dbReference type="Proteomes" id="UP001149140">
    <property type="component" value="Unassembled WGS sequence"/>
</dbReference>
<evidence type="ECO:0000256" key="6">
    <source>
        <dbReference type="ARBA" id="ARBA00022989"/>
    </source>
</evidence>
<evidence type="ECO:0000256" key="10">
    <source>
        <dbReference type="SAM" id="MobiDB-lite"/>
    </source>
</evidence>
<dbReference type="InterPro" id="IPR003369">
    <property type="entry name" value="TatA/B/E"/>
</dbReference>
<keyword evidence="6 9" id="KW-1133">Transmembrane helix</keyword>
<gene>
    <name evidence="9" type="primary">tatA</name>
    <name evidence="11" type="ORF">OM076_34720</name>
</gene>
<keyword evidence="4 9" id="KW-0812">Transmembrane</keyword>
<dbReference type="PANTHER" id="PTHR42982:SF1">
    <property type="entry name" value="SEC-INDEPENDENT PROTEIN TRANSLOCASE PROTEIN TATA"/>
    <property type="match status" value="1"/>
</dbReference>
<protein>
    <recommendedName>
        <fullName evidence="9">Sec-independent protein translocase protein TatA</fullName>
    </recommendedName>
</protein>
<keyword evidence="8 9" id="KW-0472">Membrane</keyword>
<keyword evidence="12" id="KW-1185">Reference proteome</keyword>
<dbReference type="HAMAP" id="MF_00236">
    <property type="entry name" value="TatA_E"/>
    <property type="match status" value="1"/>
</dbReference>
<evidence type="ECO:0000313" key="11">
    <source>
        <dbReference type="EMBL" id="MDA0165475.1"/>
    </source>
</evidence>
<comment type="subcellular location">
    <subcellularLocation>
        <location evidence="1 9">Cell membrane</location>
        <topology evidence="1 9">Single-pass membrane protein</topology>
    </subcellularLocation>
</comment>
<evidence type="ECO:0000256" key="2">
    <source>
        <dbReference type="ARBA" id="ARBA00022448"/>
    </source>
</evidence>
<comment type="similarity">
    <text evidence="9">Belongs to the TatA/E family.</text>
</comment>
<dbReference type="EMBL" id="JAPDOD010000047">
    <property type="protein sequence ID" value="MDA0165475.1"/>
    <property type="molecule type" value="Genomic_DNA"/>
</dbReference>
<dbReference type="AlphaFoldDB" id="A0A9X3MZ53"/>
<dbReference type="NCBIfam" id="TIGR01411">
    <property type="entry name" value="tatAE"/>
    <property type="match status" value="1"/>
</dbReference>
<sequence>MPFVSNIGPMELFVVAIIALLVVGPKRLPEVGRSLGKGMREFKDSISGAVKLDDDDESDSPPPLHRAK</sequence>
<dbReference type="GO" id="GO:0008320">
    <property type="term" value="F:protein transmembrane transporter activity"/>
    <property type="evidence" value="ECO:0007669"/>
    <property type="project" value="UniProtKB-UniRule"/>
</dbReference>
<keyword evidence="3 9" id="KW-1003">Cell membrane</keyword>
<dbReference type="Gene3D" id="1.20.5.3310">
    <property type="match status" value="1"/>
</dbReference>
<dbReference type="RefSeq" id="WP_270044733.1">
    <property type="nucleotide sequence ID" value="NZ_JAPDOD010000047.1"/>
</dbReference>